<protein>
    <submittedName>
        <fullName evidence="1">Uncharacterized protein</fullName>
    </submittedName>
</protein>
<dbReference type="EMBL" id="PP664540">
    <property type="protein sequence ID" value="XBH24305.1"/>
    <property type="molecule type" value="Genomic_DNA"/>
</dbReference>
<name>A0AAU7E4H9_9VIRU</name>
<accession>A0AAU7E4H9</accession>
<evidence type="ECO:0000313" key="1">
    <source>
        <dbReference type="EMBL" id="XBH24305.1"/>
    </source>
</evidence>
<gene>
    <name evidence="1" type="ORF">TLEXVJXA_CDS0520</name>
</gene>
<proteinExistence type="predicted"/>
<sequence>MLSHTRIASGTQGLTARPWRLAKMLSHLGMSVPW</sequence>
<reference evidence="1" key="1">
    <citation type="submission" date="2024-04" db="EMBL/GenBank/DDBJ databases">
        <title>Whole genome sequence of Salmonella Infantis pESI phage B1.</title>
        <authorList>
            <person name="Stephen J."/>
            <person name="Lekshmi M."/>
            <person name="Rajendran K."/>
            <person name="Nayak B.B."/>
            <person name="Kumar S.H."/>
        </authorList>
    </citation>
    <scope>NUCLEOTIDE SEQUENCE</scope>
</reference>
<organism evidence="1">
    <name type="scientific">Salmonella phage pJS4</name>
    <dbReference type="NCBI Taxonomy" id="3141578"/>
    <lineage>
        <taxon>Viruses</taxon>
    </lineage>
</organism>